<keyword evidence="5" id="KW-1185">Reference proteome</keyword>
<dbReference type="InterPro" id="IPR013783">
    <property type="entry name" value="Ig-like_fold"/>
</dbReference>
<dbReference type="PANTHER" id="PTHR24273">
    <property type="entry name" value="FI04643P-RELATED"/>
    <property type="match status" value="1"/>
</dbReference>
<dbReference type="OrthoDB" id="5760641at2"/>
<keyword evidence="1" id="KW-0677">Repeat</keyword>
<evidence type="ECO:0000313" key="4">
    <source>
        <dbReference type="EMBL" id="QCW82704.1"/>
    </source>
</evidence>
<dbReference type="Gene3D" id="3.40.390.10">
    <property type="entry name" value="Collagenase (Catalytic Domain)"/>
    <property type="match status" value="1"/>
</dbReference>
<dbReference type="AlphaFoldDB" id="A0A4P9UN14"/>
<gene>
    <name evidence="4" type="ORF">EQU24_10990</name>
</gene>
<dbReference type="PROSITE" id="PS50825">
    <property type="entry name" value="HYR"/>
    <property type="match status" value="1"/>
</dbReference>
<reference evidence="5" key="1">
    <citation type="journal article" date="2019" name="J. Bacteriol.">
        <title>A Mutagenic Screen Identifies a TonB-Dependent Receptor Required for the Lanthanide Metal Switch in the Type I Methanotroph 'Methylotuvimicrobium buryatense' 5GB1C.</title>
        <authorList>
            <person name="Groom J.D."/>
            <person name="Ford S.M."/>
            <person name="Pesesky M.W."/>
            <person name="Lidstrom M.E."/>
        </authorList>
    </citation>
    <scope>NUCLEOTIDE SEQUENCE [LARGE SCALE GENOMIC DNA]</scope>
    <source>
        <strain evidence="5">5GB1C</strain>
    </source>
</reference>
<feature type="signal peptide" evidence="2">
    <location>
        <begin position="1"/>
        <end position="25"/>
    </location>
</feature>
<dbReference type="Gene3D" id="2.60.40.10">
    <property type="entry name" value="Immunoglobulins"/>
    <property type="match status" value="1"/>
</dbReference>
<dbReference type="STRING" id="675511.GCA_000341735_00834"/>
<dbReference type="PANTHER" id="PTHR24273:SF32">
    <property type="entry name" value="HYALIN"/>
    <property type="match status" value="1"/>
</dbReference>
<dbReference type="GO" id="GO:0008237">
    <property type="term" value="F:metallopeptidase activity"/>
    <property type="evidence" value="ECO:0007669"/>
    <property type="project" value="InterPro"/>
</dbReference>
<dbReference type="InterPro" id="IPR024079">
    <property type="entry name" value="MetalloPept_cat_dom_sf"/>
</dbReference>
<feature type="chain" id="PRO_5020346462" evidence="2">
    <location>
        <begin position="26"/>
        <end position="565"/>
    </location>
</feature>
<evidence type="ECO:0000259" key="3">
    <source>
        <dbReference type="PROSITE" id="PS50825"/>
    </source>
</evidence>
<dbReference type="RefSeq" id="WP_017839458.1">
    <property type="nucleotide sequence ID" value="NZ_CP035467.1"/>
</dbReference>
<proteinExistence type="predicted"/>
<feature type="domain" description="HYR" evidence="3">
    <location>
        <begin position="364"/>
        <end position="450"/>
    </location>
</feature>
<dbReference type="EMBL" id="CP035467">
    <property type="protein sequence ID" value="QCW82704.1"/>
    <property type="molecule type" value="Genomic_DNA"/>
</dbReference>
<keyword evidence="2" id="KW-0732">Signal</keyword>
<dbReference type="Proteomes" id="UP000305881">
    <property type="component" value="Chromosome"/>
</dbReference>
<evidence type="ECO:0000256" key="1">
    <source>
        <dbReference type="ARBA" id="ARBA00022737"/>
    </source>
</evidence>
<organism evidence="4 5">
    <name type="scientific">Methylotuvimicrobium buryatense</name>
    <name type="common">Methylomicrobium buryatense</name>
    <dbReference type="NCBI Taxonomy" id="95641"/>
    <lineage>
        <taxon>Bacteria</taxon>
        <taxon>Pseudomonadati</taxon>
        <taxon>Pseudomonadota</taxon>
        <taxon>Gammaproteobacteria</taxon>
        <taxon>Methylococcales</taxon>
        <taxon>Methylococcaceae</taxon>
        <taxon>Methylotuvimicrobium</taxon>
    </lineage>
</organism>
<dbReference type="Pfam" id="PF02494">
    <property type="entry name" value="HYR"/>
    <property type="match status" value="1"/>
</dbReference>
<name>A0A4P9UN14_METBY</name>
<sequence>MFKPKSKLCYPILLILGLAPMAGYAVNTTIVGTVGDLNNSGSDADERALVESAAACWDARITTNRNFRLEVSGSSLTGGTLGTGFTSAVNASNIPTEGITTFDNDGSTVWYVAPAPDGAASPTDTYDFDPIAGSQWQFENGPNRADLYSTLLHEFGHAHGWLCGEPCGFTNPNYDAMKNPSPGNFVSNSACTSPFPVAGQAPNPGCVHLQSGAYDVSLRGDGLGGSGSSVVNELSHPGVGGDLMLGFSGGNGVRRTISQDNLRMFTEAYGDTVNLPPTLNPQNITEECSVTGGANIILDANAQDPENNPLTYNWRCPADVALNDDSAANPEGFFPLGTKRCRVDVNDNVAACLPNAAEFTVRVQDTTKPNLTCPTAVTLECSAPGGNNATDSEIAAFLAGASVNDICDANPSLNNDAPDFFDLGVTPVKFSSSDKSGNTASCSSNVTIQDTTPPEIESLTATPASLWPPNHKMVNVMVDVSVSDVCDPSASCKITSVSSNEPVNGLGDGNTSPDWNITGDLTVELRAERSGKGSGRVYTITVECSDASNNTSQKTVDVKVAHDQR</sequence>
<protein>
    <submittedName>
        <fullName evidence="4">HYR domain-containing protein</fullName>
    </submittedName>
</protein>
<evidence type="ECO:0000313" key="5">
    <source>
        <dbReference type="Proteomes" id="UP000305881"/>
    </source>
</evidence>
<evidence type="ECO:0000256" key="2">
    <source>
        <dbReference type="SAM" id="SignalP"/>
    </source>
</evidence>
<dbReference type="InterPro" id="IPR003410">
    <property type="entry name" value="HYR_dom"/>
</dbReference>
<dbReference type="KEGG" id="mbur:EQU24_10990"/>
<accession>A0A4P9UN14</accession>